<dbReference type="RefSeq" id="WP_091830365.1">
    <property type="nucleotide sequence ID" value="NZ_FOAN01000001.1"/>
</dbReference>
<dbReference type="Pfam" id="PF12833">
    <property type="entry name" value="HTH_18"/>
    <property type="match status" value="1"/>
</dbReference>
<evidence type="ECO:0000313" key="5">
    <source>
        <dbReference type="EMBL" id="SEK63834.1"/>
    </source>
</evidence>
<protein>
    <submittedName>
        <fullName evidence="5">AraC-type DNA-binding protein</fullName>
    </submittedName>
</protein>
<dbReference type="InterPro" id="IPR018060">
    <property type="entry name" value="HTH_AraC"/>
</dbReference>
<dbReference type="InterPro" id="IPR009057">
    <property type="entry name" value="Homeodomain-like_sf"/>
</dbReference>
<evidence type="ECO:0000256" key="1">
    <source>
        <dbReference type="ARBA" id="ARBA00023015"/>
    </source>
</evidence>
<dbReference type="AlphaFoldDB" id="A0A1H7INF0"/>
<name>A0A1H7INF0_9HYPH</name>
<organism evidence="5 6">
    <name type="scientific">Bosea lupini</name>
    <dbReference type="NCBI Taxonomy" id="1036779"/>
    <lineage>
        <taxon>Bacteria</taxon>
        <taxon>Pseudomonadati</taxon>
        <taxon>Pseudomonadota</taxon>
        <taxon>Alphaproteobacteria</taxon>
        <taxon>Hyphomicrobiales</taxon>
        <taxon>Boseaceae</taxon>
        <taxon>Bosea</taxon>
    </lineage>
</organism>
<dbReference type="PANTHER" id="PTHR46796">
    <property type="entry name" value="HTH-TYPE TRANSCRIPTIONAL ACTIVATOR RHAS-RELATED"/>
    <property type="match status" value="1"/>
</dbReference>
<reference evidence="6" key="1">
    <citation type="submission" date="2016-10" db="EMBL/GenBank/DDBJ databases">
        <authorList>
            <person name="Varghese N."/>
            <person name="Submissions S."/>
        </authorList>
    </citation>
    <scope>NUCLEOTIDE SEQUENCE [LARGE SCALE GENOMIC DNA]</scope>
    <source>
        <strain evidence="6">LMG 26383,CCUG 61248,R- 45681</strain>
    </source>
</reference>
<dbReference type="OrthoDB" id="8334882at2"/>
<dbReference type="GO" id="GO:0043565">
    <property type="term" value="F:sequence-specific DNA binding"/>
    <property type="evidence" value="ECO:0007669"/>
    <property type="project" value="InterPro"/>
</dbReference>
<feature type="domain" description="HTH araC/xylS-type" evidence="4">
    <location>
        <begin position="21"/>
        <end position="118"/>
    </location>
</feature>
<keyword evidence="1" id="KW-0805">Transcription regulation</keyword>
<keyword evidence="2 5" id="KW-0238">DNA-binding</keyword>
<evidence type="ECO:0000259" key="4">
    <source>
        <dbReference type="PROSITE" id="PS01124"/>
    </source>
</evidence>
<dbReference type="InterPro" id="IPR050204">
    <property type="entry name" value="AraC_XylS_family_regulators"/>
</dbReference>
<proteinExistence type="predicted"/>
<keyword evidence="3" id="KW-0804">Transcription</keyword>
<evidence type="ECO:0000256" key="3">
    <source>
        <dbReference type="ARBA" id="ARBA00023163"/>
    </source>
</evidence>
<dbReference type="SUPFAM" id="SSF46689">
    <property type="entry name" value="Homeodomain-like"/>
    <property type="match status" value="2"/>
</dbReference>
<dbReference type="EMBL" id="FOAN01000001">
    <property type="protein sequence ID" value="SEK63834.1"/>
    <property type="molecule type" value="Genomic_DNA"/>
</dbReference>
<dbReference type="STRING" id="1036779.SAMN04515666_1011049"/>
<dbReference type="PROSITE" id="PS01124">
    <property type="entry name" value="HTH_ARAC_FAMILY_2"/>
    <property type="match status" value="1"/>
</dbReference>
<sequence>MLQSVSSPAARAAEPASPGIRRALSHIERHFTEALYLDDLAALAGLSVCRFVTVFRRQVGLTPHRFVCRERVRYARGLLVDGVPAAQAALEAGFFDQSHLSRHFKSVYGVTPGRYLRELVQSPPMRAGRIGYPARSTFSPVSSSRPA</sequence>
<dbReference type="SMART" id="SM00342">
    <property type="entry name" value="HTH_ARAC"/>
    <property type="match status" value="1"/>
</dbReference>
<keyword evidence="6" id="KW-1185">Reference proteome</keyword>
<evidence type="ECO:0000313" key="6">
    <source>
        <dbReference type="Proteomes" id="UP000199664"/>
    </source>
</evidence>
<dbReference type="GO" id="GO:0003700">
    <property type="term" value="F:DNA-binding transcription factor activity"/>
    <property type="evidence" value="ECO:0007669"/>
    <property type="project" value="InterPro"/>
</dbReference>
<dbReference type="Gene3D" id="1.10.10.60">
    <property type="entry name" value="Homeodomain-like"/>
    <property type="match status" value="1"/>
</dbReference>
<gene>
    <name evidence="5" type="ORF">SAMN04515666_1011049</name>
</gene>
<dbReference type="Proteomes" id="UP000199664">
    <property type="component" value="Unassembled WGS sequence"/>
</dbReference>
<evidence type="ECO:0000256" key="2">
    <source>
        <dbReference type="ARBA" id="ARBA00023125"/>
    </source>
</evidence>
<accession>A0A1H7INF0</accession>